<gene>
    <name evidence="5" type="ORF">FNH06_17950</name>
</gene>
<sequence>MTSTTMDTATAELLTGSLRELFAGSAGRAVGPALAALGWAEVVAEDPAGATTLLFTEHGRALASSPALDAVLLAELDRVLPAGNGTRAVLYPYPDDGDQPSTVDGPVRGLLLAGLESVDEVVVPVRANGAVALLVADPAGCPAEPVAGFDAGSGWLMVSGWQPAGEPVPAAQPWERAVAAGRRALAAEIAGVCQAALDLAVAHTSARVQYGRPIASFQAVRHRLAEGHVAISDIASMLDAAWATAGSANGGAWAAAMTKLRAGRAQAEVMRHGVQVLGAMGLTSESEMHRHVTRAGALDALLGGHRLLSETTGRALLAGAPADPVVEV</sequence>
<keyword evidence="3" id="KW-0560">Oxidoreductase</keyword>
<name>A0A558AA39_9PSEU</name>
<dbReference type="PANTHER" id="PTHR43884">
    <property type="entry name" value="ACYL-COA DEHYDROGENASE"/>
    <property type="match status" value="1"/>
</dbReference>
<keyword evidence="1" id="KW-0285">Flavoprotein</keyword>
<organism evidence="5 6">
    <name type="scientific">Amycolatopsis acidiphila</name>
    <dbReference type="NCBI Taxonomy" id="715473"/>
    <lineage>
        <taxon>Bacteria</taxon>
        <taxon>Bacillati</taxon>
        <taxon>Actinomycetota</taxon>
        <taxon>Actinomycetes</taxon>
        <taxon>Pseudonocardiales</taxon>
        <taxon>Pseudonocardiaceae</taxon>
        <taxon>Amycolatopsis</taxon>
    </lineage>
</organism>
<dbReference type="Proteomes" id="UP000318578">
    <property type="component" value="Unassembled WGS sequence"/>
</dbReference>
<dbReference type="EMBL" id="VJZA01000029">
    <property type="protein sequence ID" value="TVT21114.1"/>
    <property type="molecule type" value="Genomic_DNA"/>
</dbReference>
<comment type="caution">
    <text evidence="5">The sequence shown here is derived from an EMBL/GenBank/DDBJ whole genome shotgun (WGS) entry which is preliminary data.</text>
</comment>
<evidence type="ECO:0000313" key="6">
    <source>
        <dbReference type="Proteomes" id="UP000318578"/>
    </source>
</evidence>
<dbReference type="Gene3D" id="1.20.140.10">
    <property type="entry name" value="Butyryl-CoA Dehydrogenase, subunit A, domain 3"/>
    <property type="match status" value="1"/>
</dbReference>
<evidence type="ECO:0000256" key="3">
    <source>
        <dbReference type="ARBA" id="ARBA00023002"/>
    </source>
</evidence>
<dbReference type="AlphaFoldDB" id="A0A558AA39"/>
<dbReference type="PANTHER" id="PTHR43884:SF20">
    <property type="entry name" value="ACYL-COA DEHYDROGENASE FADE28"/>
    <property type="match status" value="1"/>
</dbReference>
<evidence type="ECO:0000256" key="1">
    <source>
        <dbReference type="ARBA" id="ARBA00022630"/>
    </source>
</evidence>
<dbReference type="GO" id="GO:0003995">
    <property type="term" value="F:acyl-CoA dehydrogenase activity"/>
    <property type="evidence" value="ECO:0007669"/>
    <property type="project" value="TreeGrafter"/>
</dbReference>
<proteinExistence type="predicted"/>
<evidence type="ECO:0000256" key="2">
    <source>
        <dbReference type="ARBA" id="ARBA00022827"/>
    </source>
</evidence>
<accession>A0A558AA39</accession>
<evidence type="ECO:0000259" key="4">
    <source>
        <dbReference type="Pfam" id="PF00441"/>
    </source>
</evidence>
<dbReference type="InterPro" id="IPR009075">
    <property type="entry name" value="AcylCo_DH/oxidase_C"/>
</dbReference>
<evidence type="ECO:0000313" key="5">
    <source>
        <dbReference type="EMBL" id="TVT21114.1"/>
    </source>
</evidence>
<dbReference type="Pfam" id="PF00441">
    <property type="entry name" value="Acyl-CoA_dh_1"/>
    <property type="match status" value="1"/>
</dbReference>
<reference evidence="5 6" key="1">
    <citation type="submission" date="2019-07" db="EMBL/GenBank/DDBJ databases">
        <title>New species of Amycolatopsis and Streptomyces.</title>
        <authorList>
            <person name="Duangmal K."/>
            <person name="Teo W.F.A."/>
            <person name="Lipun K."/>
        </authorList>
    </citation>
    <scope>NUCLEOTIDE SEQUENCE [LARGE SCALE GENOMIC DNA]</scope>
    <source>
        <strain evidence="5 6">JCM 30562</strain>
    </source>
</reference>
<dbReference type="SUPFAM" id="SSF47203">
    <property type="entry name" value="Acyl-CoA dehydrogenase C-terminal domain-like"/>
    <property type="match status" value="1"/>
</dbReference>
<dbReference type="OrthoDB" id="8677713at2"/>
<dbReference type="RefSeq" id="WP_144639866.1">
    <property type="nucleotide sequence ID" value="NZ_BNAX01000001.1"/>
</dbReference>
<keyword evidence="2" id="KW-0274">FAD</keyword>
<dbReference type="InterPro" id="IPR036250">
    <property type="entry name" value="AcylCo_DH-like_C"/>
</dbReference>
<feature type="domain" description="Acyl-CoA dehydrogenase/oxidase C-terminal" evidence="4">
    <location>
        <begin position="178"/>
        <end position="303"/>
    </location>
</feature>
<keyword evidence="6" id="KW-1185">Reference proteome</keyword>
<protein>
    <submittedName>
        <fullName evidence="5">Acyl-CoA dehydrogenase</fullName>
    </submittedName>
</protein>